<keyword evidence="2" id="KW-0472">Membrane</keyword>
<evidence type="ECO:0000256" key="1">
    <source>
        <dbReference type="SAM" id="MobiDB-lite"/>
    </source>
</evidence>
<evidence type="ECO:0000313" key="4">
    <source>
        <dbReference type="Proteomes" id="UP001596058"/>
    </source>
</evidence>
<accession>A0ABW1D9S8</accession>
<dbReference type="InterPro" id="IPR036259">
    <property type="entry name" value="MFS_trans_sf"/>
</dbReference>
<feature type="region of interest" description="Disordered" evidence="1">
    <location>
        <begin position="101"/>
        <end position="125"/>
    </location>
</feature>
<name>A0ABW1D9S8_9ACTN</name>
<dbReference type="Proteomes" id="UP001596058">
    <property type="component" value="Unassembled WGS sequence"/>
</dbReference>
<protein>
    <recommendedName>
        <fullName evidence="5">MFS transporter</fullName>
    </recommendedName>
</protein>
<keyword evidence="2" id="KW-1133">Transmembrane helix</keyword>
<dbReference type="RefSeq" id="WP_379523969.1">
    <property type="nucleotide sequence ID" value="NZ_JBHSPA010000112.1"/>
</dbReference>
<reference evidence="4" key="1">
    <citation type="journal article" date="2019" name="Int. J. Syst. Evol. Microbiol.">
        <title>The Global Catalogue of Microorganisms (GCM) 10K type strain sequencing project: providing services to taxonomists for standard genome sequencing and annotation.</title>
        <authorList>
            <consortium name="The Broad Institute Genomics Platform"/>
            <consortium name="The Broad Institute Genome Sequencing Center for Infectious Disease"/>
            <person name="Wu L."/>
            <person name="Ma J."/>
        </authorList>
    </citation>
    <scope>NUCLEOTIDE SEQUENCE [LARGE SCALE GENOMIC DNA]</scope>
    <source>
        <strain evidence="4">CCUG 53903</strain>
    </source>
</reference>
<dbReference type="SUPFAM" id="SSF103473">
    <property type="entry name" value="MFS general substrate transporter"/>
    <property type="match status" value="1"/>
</dbReference>
<feature type="transmembrane region" description="Helical" evidence="2">
    <location>
        <begin position="24"/>
        <end position="42"/>
    </location>
</feature>
<keyword evidence="2" id="KW-0812">Transmembrane</keyword>
<keyword evidence="4" id="KW-1185">Reference proteome</keyword>
<sequence>MALAAVGLLPYAFVDRDINQALLIGALFITGLGQGAVTLPAFSATYRGLTRAQMTPATSANRILQQLGGVFGTVALALVLNAATAGHSPATAFAHTFMWPSRPRPYPPSRYLPVPRTPGNRHQQS</sequence>
<gene>
    <name evidence="3" type="ORF">ACFPZ3_62850</name>
</gene>
<comment type="caution">
    <text evidence="3">The sequence shown here is derived from an EMBL/GenBank/DDBJ whole genome shotgun (WGS) entry which is preliminary data.</text>
</comment>
<evidence type="ECO:0008006" key="5">
    <source>
        <dbReference type="Google" id="ProtNLM"/>
    </source>
</evidence>
<evidence type="ECO:0000256" key="2">
    <source>
        <dbReference type="SAM" id="Phobius"/>
    </source>
</evidence>
<dbReference type="EMBL" id="JBHSPA010000112">
    <property type="protein sequence ID" value="MFC5834557.1"/>
    <property type="molecule type" value="Genomic_DNA"/>
</dbReference>
<organism evidence="3 4">
    <name type="scientific">Nonomuraea insulae</name>
    <dbReference type="NCBI Taxonomy" id="1616787"/>
    <lineage>
        <taxon>Bacteria</taxon>
        <taxon>Bacillati</taxon>
        <taxon>Actinomycetota</taxon>
        <taxon>Actinomycetes</taxon>
        <taxon>Streptosporangiales</taxon>
        <taxon>Streptosporangiaceae</taxon>
        <taxon>Nonomuraea</taxon>
    </lineage>
</organism>
<feature type="transmembrane region" description="Helical" evidence="2">
    <location>
        <begin position="63"/>
        <end position="83"/>
    </location>
</feature>
<proteinExistence type="predicted"/>
<evidence type="ECO:0000313" key="3">
    <source>
        <dbReference type="EMBL" id="MFC5834557.1"/>
    </source>
</evidence>